<dbReference type="KEGG" id="faa:HMPREF0389_00727"/>
<dbReference type="GO" id="GO:0016787">
    <property type="term" value="F:hydrolase activity"/>
    <property type="evidence" value="ECO:0007669"/>
    <property type="project" value="UniProtKB-KW"/>
</dbReference>
<evidence type="ECO:0000256" key="9">
    <source>
        <dbReference type="ARBA" id="ARBA00022946"/>
    </source>
</evidence>
<keyword evidence="5" id="KW-0963">Cytoplasm</keyword>
<comment type="similarity">
    <text evidence="15">Belongs to the THEM4/THEM5 thioesterase family.</text>
</comment>
<comment type="catalytic activity">
    <reaction evidence="20">
        <text>hexadecanoyl-CoA + H2O = hexadecanoate + CoA + H(+)</text>
        <dbReference type="Rhea" id="RHEA:16645"/>
        <dbReference type="ChEBI" id="CHEBI:7896"/>
        <dbReference type="ChEBI" id="CHEBI:15377"/>
        <dbReference type="ChEBI" id="CHEBI:15378"/>
        <dbReference type="ChEBI" id="CHEBI:57287"/>
        <dbReference type="ChEBI" id="CHEBI:57379"/>
        <dbReference type="EC" id="3.1.2.2"/>
    </reaction>
    <physiologicalReaction direction="left-to-right" evidence="20">
        <dbReference type="Rhea" id="RHEA:16646"/>
    </physiologicalReaction>
</comment>
<evidence type="ECO:0000256" key="12">
    <source>
        <dbReference type="ARBA" id="ARBA00023273"/>
    </source>
</evidence>
<comment type="subcellular location">
    <subcellularLocation>
        <location evidence="3">Cell projection</location>
        <location evidence="3">Ruffle membrane</location>
    </subcellularLocation>
    <subcellularLocation>
        <location evidence="2">Cytoplasm</location>
    </subcellularLocation>
    <subcellularLocation>
        <location evidence="1">Membrane</location>
        <topology evidence="1">Peripheral membrane protein</topology>
    </subcellularLocation>
</comment>
<name>D6GPV4_FILAD</name>
<organism evidence="25 26">
    <name type="scientific">Filifactor alocis (strain ATCC 35896 / CCUG 47790 / D40 B5)</name>
    <name type="common">Fusobacterium alocis</name>
    <dbReference type="NCBI Taxonomy" id="546269"/>
    <lineage>
        <taxon>Bacteria</taxon>
        <taxon>Bacillati</taxon>
        <taxon>Bacillota</taxon>
        <taxon>Clostridia</taxon>
        <taxon>Peptostreptococcales</taxon>
        <taxon>Filifactoraceae</taxon>
        <taxon>Filifactor</taxon>
    </lineage>
</organism>
<dbReference type="RefSeq" id="WP_014262727.1">
    <property type="nucleotide sequence ID" value="NC_016630.1"/>
</dbReference>
<keyword evidence="9" id="KW-0809">Transit peptide</keyword>
<evidence type="ECO:0000256" key="17">
    <source>
        <dbReference type="ARBA" id="ARBA00040123"/>
    </source>
</evidence>
<gene>
    <name evidence="25" type="ordered locus">HMPREF0389_00727</name>
</gene>
<feature type="domain" description="Thioesterase" evidence="24">
    <location>
        <begin position="62"/>
        <end position="143"/>
    </location>
</feature>
<evidence type="ECO:0000256" key="8">
    <source>
        <dbReference type="ARBA" id="ARBA00022832"/>
    </source>
</evidence>
<proteinExistence type="inferred from homology"/>
<dbReference type="STRING" id="546269.HMPREF0389_00727"/>
<evidence type="ECO:0000256" key="5">
    <source>
        <dbReference type="ARBA" id="ARBA00022490"/>
    </source>
</evidence>
<keyword evidence="11" id="KW-0472">Membrane</keyword>
<comment type="catalytic activity">
    <reaction evidence="22">
        <text>dodecanoyl-CoA + H2O = dodecanoate + CoA + H(+)</text>
        <dbReference type="Rhea" id="RHEA:30135"/>
        <dbReference type="ChEBI" id="CHEBI:15377"/>
        <dbReference type="ChEBI" id="CHEBI:15378"/>
        <dbReference type="ChEBI" id="CHEBI:18262"/>
        <dbReference type="ChEBI" id="CHEBI:57287"/>
        <dbReference type="ChEBI" id="CHEBI:57375"/>
    </reaction>
    <physiologicalReaction direction="left-to-right" evidence="22">
        <dbReference type="Rhea" id="RHEA:30136"/>
    </physiologicalReaction>
</comment>
<evidence type="ECO:0000256" key="6">
    <source>
        <dbReference type="ARBA" id="ARBA00022703"/>
    </source>
</evidence>
<keyword evidence="4" id="KW-1003">Cell membrane</keyword>
<evidence type="ECO:0000256" key="2">
    <source>
        <dbReference type="ARBA" id="ARBA00004496"/>
    </source>
</evidence>
<evidence type="ECO:0000256" key="11">
    <source>
        <dbReference type="ARBA" id="ARBA00023136"/>
    </source>
</evidence>
<evidence type="ECO:0000256" key="1">
    <source>
        <dbReference type="ARBA" id="ARBA00004170"/>
    </source>
</evidence>
<keyword evidence="26" id="KW-1185">Reference proteome</keyword>
<evidence type="ECO:0000256" key="21">
    <source>
        <dbReference type="ARBA" id="ARBA00047969"/>
    </source>
</evidence>
<dbReference type="GO" id="GO:0006631">
    <property type="term" value="P:fatty acid metabolic process"/>
    <property type="evidence" value="ECO:0007669"/>
    <property type="project" value="UniProtKB-KW"/>
</dbReference>
<evidence type="ECO:0000256" key="4">
    <source>
        <dbReference type="ARBA" id="ARBA00022475"/>
    </source>
</evidence>
<dbReference type="PANTHER" id="PTHR12418:SF19">
    <property type="entry name" value="ACYL-COENZYME A THIOESTERASE THEM4"/>
    <property type="match status" value="1"/>
</dbReference>
<evidence type="ECO:0000256" key="23">
    <source>
        <dbReference type="ARBA" id="ARBA00048180"/>
    </source>
</evidence>
<dbReference type="Gene3D" id="3.10.129.10">
    <property type="entry name" value="Hotdog Thioesterase"/>
    <property type="match status" value="1"/>
</dbReference>
<comment type="catalytic activity">
    <reaction evidence="13">
        <text>(5Z,8Z,11Z,14Z)-eicosatetraenoyl-CoA + H2O = (5Z,8Z,11Z,14Z)-eicosatetraenoate + CoA + H(+)</text>
        <dbReference type="Rhea" id="RHEA:40151"/>
        <dbReference type="ChEBI" id="CHEBI:15377"/>
        <dbReference type="ChEBI" id="CHEBI:15378"/>
        <dbReference type="ChEBI" id="CHEBI:32395"/>
        <dbReference type="ChEBI" id="CHEBI:57287"/>
        <dbReference type="ChEBI" id="CHEBI:57368"/>
    </reaction>
    <physiologicalReaction direction="left-to-right" evidence="13">
        <dbReference type="Rhea" id="RHEA:40152"/>
    </physiologicalReaction>
</comment>
<evidence type="ECO:0000313" key="25">
    <source>
        <dbReference type="EMBL" id="EFE28807.1"/>
    </source>
</evidence>
<evidence type="ECO:0000256" key="10">
    <source>
        <dbReference type="ARBA" id="ARBA00023098"/>
    </source>
</evidence>
<evidence type="ECO:0000256" key="22">
    <source>
        <dbReference type="ARBA" id="ARBA00048074"/>
    </source>
</evidence>
<dbReference type="PATRIC" id="fig|546269.5.peg.1211"/>
<keyword evidence="12" id="KW-0966">Cell projection</keyword>
<evidence type="ECO:0000256" key="18">
    <source>
        <dbReference type="ARBA" id="ARBA00043210"/>
    </source>
</evidence>
<keyword evidence="7" id="KW-0378">Hydrolase</keyword>
<evidence type="ECO:0000256" key="14">
    <source>
        <dbReference type="ARBA" id="ARBA00037002"/>
    </source>
</evidence>
<comment type="catalytic activity">
    <reaction evidence="21">
        <text>decanoyl-CoA + H2O = decanoate + CoA + H(+)</text>
        <dbReference type="Rhea" id="RHEA:40059"/>
        <dbReference type="ChEBI" id="CHEBI:15377"/>
        <dbReference type="ChEBI" id="CHEBI:15378"/>
        <dbReference type="ChEBI" id="CHEBI:27689"/>
        <dbReference type="ChEBI" id="CHEBI:57287"/>
        <dbReference type="ChEBI" id="CHEBI:61430"/>
    </reaction>
    <physiologicalReaction direction="left-to-right" evidence="21">
        <dbReference type="Rhea" id="RHEA:40060"/>
    </physiologicalReaction>
</comment>
<evidence type="ECO:0000256" key="13">
    <source>
        <dbReference type="ARBA" id="ARBA00035852"/>
    </source>
</evidence>
<evidence type="ECO:0000256" key="19">
    <source>
        <dbReference type="ARBA" id="ARBA00047588"/>
    </source>
</evidence>
<keyword evidence="6" id="KW-0053">Apoptosis</keyword>
<evidence type="ECO:0000256" key="20">
    <source>
        <dbReference type="ARBA" id="ARBA00047734"/>
    </source>
</evidence>
<protein>
    <recommendedName>
        <fullName evidence="17">Acyl-coenzyme A thioesterase THEM4</fullName>
        <ecNumber evidence="16">3.1.2.2</ecNumber>
    </recommendedName>
    <alternativeName>
        <fullName evidence="18">Thioesterase superfamily member 4</fullName>
    </alternativeName>
</protein>
<dbReference type="GO" id="GO:0016020">
    <property type="term" value="C:membrane"/>
    <property type="evidence" value="ECO:0007669"/>
    <property type="project" value="UniProtKB-SubCell"/>
</dbReference>
<keyword evidence="8" id="KW-0276">Fatty acid metabolism</keyword>
<comment type="catalytic activity">
    <reaction evidence="14">
        <text>(9Z)-octadecenoyl-CoA + H2O = (9Z)-octadecenoate + CoA + H(+)</text>
        <dbReference type="Rhea" id="RHEA:40139"/>
        <dbReference type="ChEBI" id="CHEBI:15377"/>
        <dbReference type="ChEBI" id="CHEBI:15378"/>
        <dbReference type="ChEBI" id="CHEBI:30823"/>
        <dbReference type="ChEBI" id="CHEBI:57287"/>
        <dbReference type="ChEBI" id="CHEBI:57387"/>
    </reaction>
    <physiologicalReaction direction="left-to-right" evidence="14">
        <dbReference type="Rhea" id="RHEA:40140"/>
    </physiologicalReaction>
</comment>
<reference evidence="26" key="1">
    <citation type="submission" date="2010-12" db="EMBL/GenBank/DDBJ databases">
        <title>The genome sequence of Filifactor alocis strain ATCC 35896.</title>
        <authorList>
            <consortium name="The Broad Institute Genome Sequencing Platform"/>
            <person name="Ward D."/>
            <person name="Earl A."/>
            <person name="Feldgarden M."/>
            <person name="Young S.K."/>
            <person name="Gargeya S."/>
            <person name="Zeng Q."/>
            <person name="Alvarado L."/>
            <person name="Berlin A."/>
            <person name="Bochicchio J."/>
            <person name="Chapman S.B."/>
            <person name="Chen Z."/>
            <person name="Freedman E."/>
            <person name="Gellesch M."/>
            <person name="Goldberg J."/>
            <person name="Griggs A."/>
            <person name="Gujja S."/>
            <person name="Heilman E."/>
            <person name="Heiman D."/>
            <person name="Howarth C."/>
            <person name="Mehta T."/>
            <person name="Neiman D."/>
            <person name="Pearson M."/>
            <person name="Roberts A."/>
            <person name="Saif S."/>
            <person name="Shea T."/>
            <person name="Shenoy N."/>
            <person name="Sisk P."/>
            <person name="Stolte C."/>
            <person name="Sykes S."/>
            <person name="White J."/>
            <person name="Yandava C."/>
            <person name="Izard J."/>
            <person name="Blanton J.M."/>
            <person name="Baranova O.V."/>
            <person name="Tanner A.C."/>
            <person name="Dewhirst F.E."/>
            <person name="Haas B."/>
            <person name="Nusbaum C."/>
            <person name="Birren B."/>
        </authorList>
    </citation>
    <scope>NUCLEOTIDE SEQUENCE [LARGE SCALE GENOMIC DNA]</scope>
    <source>
        <strain evidence="26">ATCC 35896 / D40 B5</strain>
    </source>
</reference>
<dbReference type="EC" id="3.1.2.2" evidence="16"/>
<dbReference type="OrthoDB" id="9792301at2"/>
<evidence type="ECO:0000256" key="15">
    <source>
        <dbReference type="ARBA" id="ARBA00038456"/>
    </source>
</evidence>
<comment type="catalytic activity">
    <reaction evidence="19">
        <text>octanoyl-CoA + H2O = octanoate + CoA + H(+)</text>
        <dbReference type="Rhea" id="RHEA:30143"/>
        <dbReference type="ChEBI" id="CHEBI:15377"/>
        <dbReference type="ChEBI" id="CHEBI:15378"/>
        <dbReference type="ChEBI" id="CHEBI:25646"/>
        <dbReference type="ChEBI" id="CHEBI:57287"/>
        <dbReference type="ChEBI" id="CHEBI:57386"/>
    </reaction>
    <physiologicalReaction direction="left-to-right" evidence="19">
        <dbReference type="Rhea" id="RHEA:30144"/>
    </physiologicalReaction>
</comment>
<accession>D6GPV4</accession>
<dbReference type="InterPro" id="IPR029069">
    <property type="entry name" value="HotDog_dom_sf"/>
</dbReference>
<dbReference type="Pfam" id="PF03061">
    <property type="entry name" value="4HBT"/>
    <property type="match status" value="1"/>
</dbReference>
<dbReference type="eggNOG" id="COG1607">
    <property type="taxonomic scope" value="Bacteria"/>
</dbReference>
<dbReference type="Proteomes" id="UP000007468">
    <property type="component" value="Chromosome"/>
</dbReference>
<dbReference type="InterPro" id="IPR052365">
    <property type="entry name" value="THEM4/THEM5_acyl-CoA_thioest"/>
</dbReference>
<evidence type="ECO:0000313" key="26">
    <source>
        <dbReference type="Proteomes" id="UP000007468"/>
    </source>
</evidence>
<dbReference type="PANTHER" id="PTHR12418">
    <property type="entry name" value="ACYL-COENZYME A THIOESTERASE THEM4"/>
    <property type="match status" value="1"/>
</dbReference>
<evidence type="ECO:0000256" key="16">
    <source>
        <dbReference type="ARBA" id="ARBA00038848"/>
    </source>
</evidence>
<dbReference type="AlphaFoldDB" id="D6GPV4"/>
<sequence>MSTENKKIAIQDTYGERFQYCWGCGPKNLTGLHLHSYPSEDGDTCVCQFVPDKQYTGGVPNNLYGGMIAMAFDCHGTASAAWFAHNNKGLTLTEDTVIGRFITGRIEIDFKKPVPMNEVVTVTSKAEEIGERKIIVSMEMEVDGIVRAKAKLIAVGVKDDM</sequence>
<keyword evidence="10" id="KW-0443">Lipid metabolism</keyword>
<evidence type="ECO:0000256" key="3">
    <source>
        <dbReference type="ARBA" id="ARBA00004632"/>
    </source>
</evidence>
<evidence type="ECO:0000259" key="24">
    <source>
        <dbReference type="Pfam" id="PF03061"/>
    </source>
</evidence>
<dbReference type="GO" id="GO:0005737">
    <property type="term" value="C:cytoplasm"/>
    <property type="evidence" value="ECO:0007669"/>
    <property type="project" value="UniProtKB-SubCell"/>
</dbReference>
<comment type="catalytic activity">
    <reaction evidence="23">
        <text>tetradecanoyl-CoA + H2O = tetradecanoate + CoA + H(+)</text>
        <dbReference type="Rhea" id="RHEA:40119"/>
        <dbReference type="ChEBI" id="CHEBI:15377"/>
        <dbReference type="ChEBI" id="CHEBI:15378"/>
        <dbReference type="ChEBI" id="CHEBI:30807"/>
        <dbReference type="ChEBI" id="CHEBI:57287"/>
        <dbReference type="ChEBI" id="CHEBI:57385"/>
    </reaction>
    <physiologicalReaction direction="left-to-right" evidence="23">
        <dbReference type="Rhea" id="RHEA:40120"/>
    </physiologicalReaction>
</comment>
<evidence type="ECO:0000256" key="7">
    <source>
        <dbReference type="ARBA" id="ARBA00022801"/>
    </source>
</evidence>
<dbReference type="EMBL" id="CP002390">
    <property type="protein sequence ID" value="EFE28807.1"/>
    <property type="molecule type" value="Genomic_DNA"/>
</dbReference>
<dbReference type="InterPro" id="IPR006683">
    <property type="entry name" value="Thioestr_dom"/>
</dbReference>
<dbReference type="SUPFAM" id="SSF54637">
    <property type="entry name" value="Thioesterase/thiol ester dehydrase-isomerase"/>
    <property type="match status" value="1"/>
</dbReference>